<feature type="region of interest" description="Disordered" evidence="1">
    <location>
        <begin position="13"/>
        <end position="55"/>
    </location>
</feature>
<protein>
    <submittedName>
        <fullName evidence="2">Uncharacterized protein</fullName>
    </submittedName>
</protein>
<evidence type="ECO:0000256" key="1">
    <source>
        <dbReference type="SAM" id="MobiDB-lite"/>
    </source>
</evidence>
<accession>A0ABW2I0N2</accession>
<name>A0ABW2I0N2_9ACTN</name>
<dbReference type="RefSeq" id="WP_378973753.1">
    <property type="nucleotide sequence ID" value="NZ_JBHTBJ010000025.1"/>
</dbReference>
<dbReference type="EMBL" id="JBHTBJ010000025">
    <property type="protein sequence ID" value="MFC7277754.1"/>
    <property type="molecule type" value="Genomic_DNA"/>
</dbReference>
<evidence type="ECO:0000313" key="2">
    <source>
        <dbReference type="EMBL" id="MFC7277754.1"/>
    </source>
</evidence>
<evidence type="ECO:0000313" key="3">
    <source>
        <dbReference type="Proteomes" id="UP001596548"/>
    </source>
</evidence>
<keyword evidence="3" id="KW-1185">Reference proteome</keyword>
<dbReference type="Proteomes" id="UP001596548">
    <property type="component" value="Unassembled WGS sequence"/>
</dbReference>
<comment type="caution">
    <text evidence="2">The sequence shown here is derived from an EMBL/GenBank/DDBJ whole genome shotgun (WGS) entry which is preliminary data.</text>
</comment>
<organism evidence="2 3">
    <name type="scientific">Paractinoplanes rhizophilus</name>
    <dbReference type="NCBI Taxonomy" id="1416877"/>
    <lineage>
        <taxon>Bacteria</taxon>
        <taxon>Bacillati</taxon>
        <taxon>Actinomycetota</taxon>
        <taxon>Actinomycetes</taxon>
        <taxon>Micromonosporales</taxon>
        <taxon>Micromonosporaceae</taxon>
        <taxon>Paractinoplanes</taxon>
    </lineage>
</organism>
<sequence length="169" mass="19741">MDQRALDQLVRSITRELAKQQPEQNGSGDTRAARRPAPARPASRPGRAGRPDDRPRAEQACWLIDNWRVRESERDQFLAFYRTHVAEVLQRFPGYVSGRVLVAPPSSDYAWHVQAMYEFESDAVRDSFDQEFDRQIRKVDPRMTREKVLDEMDKWVLGHEDGSLTEVWR</sequence>
<reference evidence="3" key="1">
    <citation type="journal article" date="2019" name="Int. J. Syst. Evol. Microbiol.">
        <title>The Global Catalogue of Microorganisms (GCM) 10K type strain sequencing project: providing services to taxonomists for standard genome sequencing and annotation.</title>
        <authorList>
            <consortium name="The Broad Institute Genomics Platform"/>
            <consortium name="The Broad Institute Genome Sequencing Center for Infectious Disease"/>
            <person name="Wu L."/>
            <person name="Ma J."/>
        </authorList>
    </citation>
    <scope>NUCLEOTIDE SEQUENCE [LARGE SCALE GENOMIC DNA]</scope>
    <source>
        <strain evidence="3">XZYJT-10</strain>
    </source>
</reference>
<proteinExistence type="predicted"/>
<gene>
    <name evidence="2" type="ORF">ACFQS1_27520</name>
</gene>